<dbReference type="Pfam" id="PF06889">
    <property type="entry name" value="DUF1266"/>
    <property type="match status" value="1"/>
</dbReference>
<dbReference type="InterPro" id="IPR009677">
    <property type="entry name" value="DUF1266"/>
</dbReference>
<dbReference type="AlphaFoldDB" id="A0A505D2H4"/>
<evidence type="ECO:0000313" key="3">
    <source>
        <dbReference type="EMBL" id="TPQ15855.1"/>
    </source>
</evidence>
<sequence>MAIWNLRKPKTARKYPVPLTMHQLWMVSLSAPVNRDRDASRTTLYPFTRIDDEKARRWLADQWEITSRDALAGRLDGLARTGYRARARQRLGFEPLAWDAGLYVDISRRGFASGLLSEAEAWTALKNIVPAVVRSYGSWKEYAEHYMLGRMVWRDNLRRTRETGLPAPQEAADAHLQSLLDPANKSSPWNMAPWEAISEPDHAR</sequence>
<dbReference type="OrthoDB" id="4086917at2"/>
<evidence type="ECO:0000313" key="4">
    <source>
        <dbReference type="Proteomes" id="UP000317378"/>
    </source>
</evidence>
<keyword evidence="4" id="KW-1185">Reference proteome</keyword>
<name>A0A505D2H4_9ACTN</name>
<reference evidence="3 4" key="1">
    <citation type="submission" date="2019-06" db="EMBL/GenBank/DDBJ databases">
        <title>Streptomyces sporangiiformans sp. nov., a novel actinomycete isolated from soil in Mount Song.</title>
        <authorList>
            <person name="Han L."/>
        </authorList>
    </citation>
    <scope>NUCLEOTIDE SEQUENCE [LARGE SCALE GENOMIC DNA]</scope>
    <source>
        <strain evidence="3 4">NEAU-SSA 1</strain>
    </source>
</reference>
<dbReference type="EMBL" id="VCHX02000346">
    <property type="protein sequence ID" value="TPQ15855.1"/>
    <property type="molecule type" value="Genomic_DNA"/>
</dbReference>
<feature type="region of interest" description="Disordered" evidence="1">
    <location>
        <begin position="181"/>
        <end position="204"/>
    </location>
</feature>
<dbReference type="Proteomes" id="UP000317378">
    <property type="component" value="Unassembled WGS sequence"/>
</dbReference>
<organism evidence="3 4">
    <name type="scientific">Streptomyces sporangiiformans</name>
    <dbReference type="NCBI Taxonomy" id="2315329"/>
    <lineage>
        <taxon>Bacteria</taxon>
        <taxon>Bacillati</taxon>
        <taxon>Actinomycetota</taxon>
        <taxon>Actinomycetes</taxon>
        <taxon>Kitasatosporales</taxon>
        <taxon>Streptomycetaceae</taxon>
        <taxon>Streptomyces</taxon>
    </lineage>
</organism>
<proteinExistence type="predicted"/>
<gene>
    <name evidence="3" type="ORF">FGD71_044680</name>
</gene>
<comment type="caution">
    <text evidence="3">The sequence shown here is derived from an EMBL/GenBank/DDBJ whole genome shotgun (WGS) entry which is preliminary data.</text>
</comment>
<accession>A0A505D2H4</accession>
<evidence type="ECO:0000256" key="1">
    <source>
        <dbReference type="SAM" id="MobiDB-lite"/>
    </source>
</evidence>
<evidence type="ECO:0000259" key="2">
    <source>
        <dbReference type="Pfam" id="PF06889"/>
    </source>
</evidence>
<protein>
    <submittedName>
        <fullName evidence="3">DUF1266 domain-containing protein</fullName>
    </submittedName>
</protein>
<feature type="domain" description="DUF1266" evidence="2">
    <location>
        <begin position="96"/>
        <end position="194"/>
    </location>
</feature>
<dbReference type="RefSeq" id="WP_119106344.1">
    <property type="nucleotide sequence ID" value="NZ_QXMJ01000346.1"/>
</dbReference>